<dbReference type="PANTHER" id="PTHR37312">
    <property type="entry name" value="MEMBRANE-BOUND ACYLTRANSFERASE YKRP-RELATED"/>
    <property type="match status" value="1"/>
</dbReference>
<feature type="transmembrane region" description="Helical" evidence="2">
    <location>
        <begin position="277"/>
        <end position="298"/>
    </location>
</feature>
<comment type="caution">
    <text evidence="4">The sequence shown here is derived from an EMBL/GenBank/DDBJ whole genome shotgun (WGS) entry which is preliminary data.</text>
</comment>
<organism evidence="4 5">
    <name type="scientific">Cryobacterium sinapicolor</name>
    <dbReference type="NCBI Taxonomy" id="1259236"/>
    <lineage>
        <taxon>Bacteria</taxon>
        <taxon>Bacillati</taxon>
        <taxon>Actinomycetota</taxon>
        <taxon>Actinomycetes</taxon>
        <taxon>Micrococcales</taxon>
        <taxon>Microbacteriaceae</taxon>
        <taxon>Cryobacterium</taxon>
    </lineage>
</organism>
<feature type="compositionally biased region" description="Low complexity" evidence="1">
    <location>
        <begin position="370"/>
        <end position="385"/>
    </location>
</feature>
<dbReference type="Pfam" id="PF01757">
    <property type="entry name" value="Acyl_transf_3"/>
    <property type="match status" value="1"/>
</dbReference>
<name>A0ABY2JC57_9MICO</name>
<feature type="transmembrane region" description="Helical" evidence="2">
    <location>
        <begin position="83"/>
        <end position="106"/>
    </location>
</feature>
<accession>A0ABY2JC57</accession>
<feature type="transmembrane region" description="Helical" evidence="2">
    <location>
        <begin position="246"/>
        <end position="270"/>
    </location>
</feature>
<keyword evidence="2" id="KW-0812">Transmembrane</keyword>
<keyword evidence="2" id="KW-1133">Transmembrane helix</keyword>
<evidence type="ECO:0000313" key="5">
    <source>
        <dbReference type="Proteomes" id="UP000297853"/>
    </source>
</evidence>
<proteinExistence type="predicted"/>
<dbReference type="InterPro" id="IPR002656">
    <property type="entry name" value="Acyl_transf_3_dom"/>
</dbReference>
<feature type="transmembrane region" description="Helical" evidence="2">
    <location>
        <begin position="310"/>
        <end position="327"/>
    </location>
</feature>
<dbReference type="EMBL" id="SOGQ01000030">
    <property type="protein sequence ID" value="TFD01908.1"/>
    <property type="molecule type" value="Genomic_DNA"/>
</dbReference>
<dbReference type="Proteomes" id="UP000297853">
    <property type="component" value="Unassembled WGS sequence"/>
</dbReference>
<evidence type="ECO:0000256" key="2">
    <source>
        <dbReference type="SAM" id="Phobius"/>
    </source>
</evidence>
<feature type="transmembrane region" description="Helical" evidence="2">
    <location>
        <begin position="23"/>
        <end position="42"/>
    </location>
</feature>
<sequence length="385" mass="43363">MMSPRVAGTPHVQKRRVPLWDNARWIAITLVVLGHAILKLIAESDVAYEFYLFVYAFHVPLFVAVSGYFARSGPLGTRQLHRLVTDIVLPYVVFETIWTLARWLLGGEFRLDYSTPSWTLWFLIALLIWRLALPFLVLLRHPLLISVVISVGAGYSESIDSTFAISRTLGLLPFFVFGWQLRQWKLTDRWLGLNTAGVWRWRIGAITLFTALLGLIVANIDALRVAQVRQFLLYDKAYPAFGYDELWAGGIRLGLILLAFALVVAFLVLIPRRRTWFTTYGAATMYIYLLHSFVLFPLRESGVLGGPQPGWVLPATIGFSVLISVALSQRIVRTVFHPLIEPRARWLFRRKARTDTGTIVLPHLEAPVDTSSAGPPAGTAPDAPR</sequence>
<dbReference type="RefSeq" id="WP_134429048.1">
    <property type="nucleotide sequence ID" value="NZ_SOGQ01000030.1"/>
</dbReference>
<keyword evidence="5" id="KW-1185">Reference proteome</keyword>
<dbReference type="PANTHER" id="PTHR37312:SF1">
    <property type="entry name" value="MEMBRANE-BOUND ACYLTRANSFERASE YKRP-RELATED"/>
    <property type="match status" value="1"/>
</dbReference>
<evidence type="ECO:0000256" key="1">
    <source>
        <dbReference type="SAM" id="MobiDB-lite"/>
    </source>
</evidence>
<protein>
    <submittedName>
        <fullName evidence="4">Fucose 4-O-acetylase</fullName>
    </submittedName>
</protein>
<feature type="domain" description="Acyltransferase 3" evidence="3">
    <location>
        <begin position="21"/>
        <end position="328"/>
    </location>
</feature>
<feature type="transmembrane region" description="Helical" evidence="2">
    <location>
        <begin position="203"/>
        <end position="226"/>
    </location>
</feature>
<dbReference type="InterPro" id="IPR052734">
    <property type="entry name" value="Nod_factor_acetyltransferase"/>
</dbReference>
<keyword evidence="2" id="KW-0472">Membrane</keyword>
<reference evidence="4 5" key="1">
    <citation type="submission" date="2019-03" db="EMBL/GenBank/DDBJ databases">
        <title>Genomics of glacier-inhabiting Cryobacterium strains.</title>
        <authorList>
            <person name="Liu Q."/>
            <person name="Xin Y.-H."/>
        </authorList>
    </citation>
    <scope>NUCLEOTIDE SEQUENCE [LARGE SCALE GENOMIC DNA]</scope>
    <source>
        <strain evidence="4 5">TMT1-23-1</strain>
    </source>
</reference>
<gene>
    <name evidence="4" type="ORF">E3T28_06500</name>
</gene>
<feature type="transmembrane region" description="Helical" evidence="2">
    <location>
        <begin position="48"/>
        <end position="71"/>
    </location>
</feature>
<evidence type="ECO:0000259" key="3">
    <source>
        <dbReference type="Pfam" id="PF01757"/>
    </source>
</evidence>
<evidence type="ECO:0000313" key="4">
    <source>
        <dbReference type="EMBL" id="TFD01908.1"/>
    </source>
</evidence>
<feature type="transmembrane region" description="Helical" evidence="2">
    <location>
        <begin position="118"/>
        <end position="139"/>
    </location>
</feature>
<feature type="region of interest" description="Disordered" evidence="1">
    <location>
        <begin position="366"/>
        <end position="385"/>
    </location>
</feature>